<proteinExistence type="predicted"/>
<reference evidence="2" key="1">
    <citation type="journal article" date="2014" name="Science">
        <title>Ancient hybridizations among the ancestral genomes of bread wheat.</title>
        <authorList>
            <consortium name="International Wheat Genome Sequencing Consortium,"/>
            <person name="Marcussen T."/>
            <person name="Sandve S.R."/>
            <person name="Heier L."/>
            <person name="Spannagl M."/>
            <person name="Pfeifer M."/>
            <person name="Jakobsen K.S."/>
            <person name="Wulff B.B."/>
            <person name="Steuernagel B."/>
            <person name="Mayer K.F."/>
            <person name="Olsen O.A."/>
        </authorList>
    </citation>
    <scope>NUCLEOTIDE SEQUENCE [LARGE SCALE GENOMIC DNA]</scope>
    <source>
        <strain evidence="2">cv. AL8/78</strain>
    </source>
</reference>
<evidence type="ECO:0000313" key="2">
    <source>
        <dbReference type="Proteomes" id="UP000015105"/>
    </source>
</evidence>
<keyword evidence="2" id="KW-1185">Reference proteome</keyword>
<organism evidence="1 2">
    <name type="scientific">Aegilops tauschii subsp. strangulata</name>
    <name type="common">Goatgrass</name>
    <dbReference type="NCBI Taxonomy" id="200361"/>
    <lineage>
        <taxon>Eukaryota</taxon>
        <taxon>Viridiplantae</taxon>
        <taxon>Streptophyta</taxon>
        <taxon>Embryophyta</taxon>
        <taxon>Tracheophyta</taxon>
        <taxon>Spermatophyta</taxon>
        <taxon>Magnoliopsida</taxon>
        <taxon>Liliopsida</taxon>
        <taxon>Poales</taxon>
        <taxon>Poaceae</taxon>
        <taxon>BOP clade</taxon>
        <taxon>Pooideae</taxon>
        <taxon>Triticodae</taxon>
        <taxon>Triticeae</taxon>
        <taxon>Triticinae</taxon>
        <taxon>Aegilops</taxon>
    </lineage>
</organism>
<dbReference type="Proteomes" id="UP000015105">
    <property type="component" value="Chromosome 2D"/>
</dbReference>
<name>A0A453BZT0_AEGTS</name>
<protein>
    <submittedName>
        <fullName evidence="1">Uncharacterized protein</fullName>
    </submittedName>
</protein>
<reference evidence="1" key="5">
    <citation type="journal article" date="2021" name="G3 (Bethesda)">
        <title>Aegilops tauschii genome assembly Aet v5.0 features greater sequence contiguity and improved annotation.</title>
        <authorList>
            <person name="Wang L."/>
            <person name="Zhu T."/>
            <person name="Rodriguez J.C."/>
            <person name="Deal K.R."/>
            <person name="Dubcovsky J."/>
            <person name="McGuire P.E."/>
            <person name="Lux T."/>
            <person name="Spannagl M."/>
            <person name="Mayer K.F.X."/>
            <person name="Baldrich P."/>
            <person name="Meyers B.C."/>
            <person name="Huo N."/>
            <person name="Gu Y.Q."/>
            <person name="Zhou H."/>
            <person name="Devos K.M."/>
            <person name="Bennetzen J.L."/>
            <person name="Unver T."/>
            <person name="Budak H."/>
            <person name="Gulick P.J."/>
            <person name="Galiba G."/>
            <person name="Kalapos B."/>
            <person name="Nelson D.R."/>
            <person name="Li P."/>
            <person name="You F.M."/>
            <person name="Luo M.C."/>
            <person name="Dvorak J."/>
        </authorList>
    </citation>
    <scope>NUCLEOTIDE SEQUENCE [LARGE SCALE GENOMIC DNA]</scope>
    <source>
        <strain evidence="1">cv. AL8/78</strain>
    </source>
</reference>
<evidence type="ECO:0000313" key="1">
    <source>
        <dbReference type="EnsemblPlants" id="AET2Gv20687200.12"/>
    </source>
</evidence>
<dbReference type="EnsemblPlants" id="AET2Gv20687200.12">
    <property type="protein sequence ID" value="AET2Gv20687200.12"/>
    <property type="gene ID" value="AET2Gv20687200"/>
</dbReference>
<reference evidence="1" key="3">
    <citation type="journal article" date="2017" name="Nature">
        <title>Genome sequence of the progenitor of the wheat D genome Aegilops tauschii.</title>
        <authorList>
            <person name="Luo M.C."/>
            <person name="Gu Y.Q."/>
            <person name="Puiu D."/>
            <person name="Wang H."/>
            <person name="Twardziok S.O."/>
            <person name="Deal K.R."/>
            <person name="Huo N."/>
            <person name="Zhu T."/>
            <person name="Wang L."/>
            <person name="Wang Y."/>
            <person name="McGuire P.E."/>
            <person name="Liu S."/>
            <person name="Long H."/>
            <person name="Ramasamy R.K."/>
            <person name="Rodriguez J.C."/>
            <person name="Van S.L."/>
            <person name="Yuan L."/>
            <person name="Wang Z."/>
            <person name="Xia Z."/>
            <person name="Xiao L."/>
            <person name="Anderson O.D."/>
            <person name="Ouyang S."/>
            <person name="Liang Y."/>
            <person name="Zimin A.V."/>
            <person name="Pertea G."/>
            <person name="Qi P."/>
            <person name="Bennetzen J.L."/>
            <person name="Dai X."/>
            <person name="Dawson M.W."/>
            <person name="Muller H.G."/>
            <person name="Kugler K."/>
            <person name="Rivarola-Duarte L."/>
            <person name="Spannagl M."/>
            <person name="Mayer K.F.X."/>
            <person name="Lu F.H."/>
            <person name="Bevan M.W."/>
            <person name="Leroy P."/>
            <person name="Li P."/>
            <person name="You F.M."/>
            <person name="Sun Q."/>
            <person name="Liu Z."/>
            <person name="Lyons E."/>
            <person name="Wicker T."/>
            <person name="Salzberg S.L."/>
            <person name="Devos K.M."/>
            <person name="Dvorak J."/>
        </authorList>
    </citation>
    <scope>NUCLEOTIDE SEQUENCE [LARGE SCALE GENOMIC DNA]</scope>
    <source>
        <strain evidence="1">cv. AL8/78</strain>
    </source>
</reference>
<dbReference type="Gramene" id="AET2Gv20687200.12">
    <property type="protein sequence ID" value="AET2Gv20687200.12"/>
    <property type="gene ID" value="AET2Gv20687200"/>
</dbReference>
<reference evidence="2" key="2">
    <citation type="journal article" date="2017" name="Nat. Plants">
        <title>The Aegilops tauschii genome reveals multiple impacts of transposons.</title>
        <authorList>
            <person name="Zhao G."/>
            <person name="Zou C."/>
            <person name="Li K."/>
            <person name="Wang K."/>
            <person name="Li T."/>
            <person name="Gao L."/>
            <person name="Zhang X."/>
            <person name="Wang H."/>
            <person name="Yang Z."/>
            <person name="Liu X."/>
            <person name="Jiang W."/>
            <person name="Mao L."/>
            <person name="Kong X."/>
            <person name="Jiao Y."/>
            <person name="Jia J."/>
        </authorList>
    </citation>
    <scope>NUCLEOTIDE SEQUENCE [LARGE SCALE GENOMIC DNA]</scope>
    <source>
        <strain evidence="2">cv. AL8/78</strain>
    </source>
</reference>
<accession>A0A453BZT0</accession>
<reference evidence="1" key="4">
    <citation type="submission" date="2019-03" db="UniProtKB">
        <authorList>
            <consortium name="EnsemblPlants"/>
        </authorList>
    </citation>
    <scope>IDENTIFICATION</scope>
</reference>
<sequence length="75" mass="8560">LMQELGSFGGTCQFLHIMRSDMHCEWCEENGHINLMGSRIHVLYVMAWLCSGELIFKTTAGLNISINFSELLQRP</sequence>
<dbReference type="AlphaFoldDB" id="A0A453BZT0"/>